<dbReference type="PROSITE" id="PS00061">
    <property type="entry name" value="ADH_SHORT"/>
    <property type="match status" value="1"/>
</dbReference>
<dbReference type="SUPFAM" id="SSF51735">
    <property type="entry name" value="NAD(P)-binding Rossmann-fold domains"/>
    <property type="match status" value="1"/>
</dbReference>
<dbReference type="InterPro" id="IPR020904">
    <property type="entry name" value="Sc_DH/Rdtase_CS"/>
</dbReference>
<dbReference type="EMBL" id="MZ086784">
    <property type="protein sequence ID" value="QYV43145.1"/>
    <property type="molecule type" value="mRNA"/>
</dbReference>
<dbReference type="PANTHER" id="PTHR43115:SF4">
    <property type="entry name" value="DEHYDROGENASE_REDUCTASE SDR FAMILY MEMBER 11"/>
    <property type="match status" value="1"/>
</dbReference>
<organism evidence="4">
    <name type="scientific">Colaphellus bowringi</name>
    <dbReference type="NCBI Taxonomy" id="561076"/>
    <lineage>
        <taxon>Eukaryota</taxon>
        <taxon>Metazoa</taxon>
        <taxon>Ecdysozoa</taxon>
        <taxon>Arthropoda</taxon>
        <taxon>Hexapoda</taxon>
        <taxon>Insecta</taxon>
        <taxon>Pterygota</taxon>
        <taxon>Neoptera</taxon>
        <taxon>Endopterygota</taxon>
        <taxon>Coleoptera</taxon>
        <taxon>Polyphaga</taxon>
        <taxon>Cucujiformia</taxon>
        <taxon>Chrysomeloidea</taxon>
        <taxon>Chrysomelidae</taxon>
        <taxon>Chrysomelinae</taxon>
        <taxon>Chrysomelini</taxon>
        <taxon>Colaphellus</taxon>
    </lineage>
</organism>
<dbReference type="PRINTS" id="PR00081">
    <property type="entry name" value="GDHRDH"/>
</dbReference>
<accession>A0A8G0VK83</accession>
<name>A0A8G0VK83_9CUCU</name>
<proteinExistence type="evidence at transcript level"/>
<dbReference type="InterPro" id="IPR036291">
    <property type="entry name" value="NAD(P)-bd_dom_sf"/>
</dbReference>
<comment type="similarity">
    <text evidence="1 3">Belongs to the short-chain dehydrogenases/reductases (SDR) family.</text>
</comment>
<evidence type="ECO:0000256" key="3">
    <source>
        <dbReference type="RuleBase" id="RU000363"/>
    </source>
</evidence>
<dbReference type="FunFam" id="3.40.50.720:FF:000047">
    <property type="entry name" value="NADP-dependent L-serine/L-allo-threonine dehydrogenase"/>
    <property type="match status" value="1"/>
</dbReference>
<reference evidence="4" key="1">
    <citation type="submission" date="2021-04" db="EMBL/GenBank/DDBJ databases">
        <authorList>
            <person name="Li J."/>
            <person name="Liu W."/>
            <person name="Wang X."/>
        </authorList>
    </citation>
    <scope>NUCLEOTIDE SEQUENCE</scope>
    <source>
        <tissue evidence="4">Head</tissue>
    </source>
</reference>
<protein>
    <submittedName>
        <fullName evidence="4">FOLD3</fullName>
    </submittedName>
</protein>
<dbReference type="PANTHER" id="PTHR43115">
    <property type="entry name" value="DEHYDROGENASE/REDUCTASE SDR FAMILY MEMBER 11"/>
    <property type="match status" value="1"/>
</dbReference>
<evidence type="ECO:0000313" key="4">
    <source>
        <dbReference type="EMBL" id="QYV43145.1"/>
    </source>
</evidence>
<evidence type="ECO:0000256" key="2">
    <source>
        <dbReference type="ARBA" id="ARBA00023002"/>
    </source>
</evidence>
<gene>
    <name evidence="4" type="primary">FOLD3</name>
</gene>
<sequence>MDRWVDKVAIVTGASAGIGLAICQKLVQAGVRVVGLARRAELIDAAAQELSGEKGKLYAVKCDMSKEQDIIDAFAWTMANVGHVSILINNAGVAQQTTLIDGETEKWKDTLDVNVLGLCIATREAVKSMRDSCIDGHIVHINSILGHKVFFLPTANVYPATKHAVTALTESLRFELNSLKSKIKVTSVSPGLVATDLIARLPAGLPTLQATDVADAVLYVLSTPPHVQIQELTIKPLNEEF</sequence>
<keyword evidence="2" id="KW-0560">Oxidoreductase</keyword>
<dbReference type="AlphaFoldDB" id="A0A8G0VK83"/>
<dbReference type="InterPro" id="IPR002347">
    <property type="entry name" value="SDR_fam"/>
</dbReference>
<dbReference type="Pfam" id="PF00106">
    <property type="entry name" value="adh_short"/>
    <property type="match status" value="1"/>
</dbReference>
<dbReference type="GO" id="GO:0016616">
    <property type="term" value="F:oxidoreductase activity, acting on the CH-OH group of donors, NAD or NADP as acceptor"/>
    <property type="evidence" value="ECO:0007669"/>
    <property type="project" value="UniProtKB-ARBA"/>
</dbReference>
<dbReference type="Gene3D" id="3.40.50.720">
    <property type="entry name" value="NAD(P)-binding Rossmann-like Domain"/>
    <property type="match status" value="1"/>
</dbReference>
<dbReference type="PRINTS" id="PR00080">
    <property type="entry name" value="SDRFAMILY"/>
</dbReference>
<evidence type="ECO:0000256" key="1">
    <source>
        <dbReference type="ARBA" id="ARBA00006484"/>
    </source>
</evidence>